<accession>A0A395NHJ1</accession>
<dbReference type="EMBL" id="PXOA01000450">
    <property type="protein sequence ID" value="RFU75307.1"/>
    <property type="molecule type" value="Genomic_DNA"/>
</dbReference>
<keyword evidence="3" id="KW-1185">Reference proteome</keyword>
<gene>
    <name evidence="2" type="ORF">TARUN_6944</name>
</gene>
<protein>
    <submittedName>
        <fullName evidence="2">Uncharacterized protein</fullName>
    </submittedName>
</protein>
<feature type="region of interest" description="Disordered" evidence="1">
    <location>
        <begin position="35"/>
        <end position="66"/>
    </location>
</feature>
<reference evidence="2 3" key="1">
    <citation type="journal article" date="2018" name="PLoS Pathog.">
        <title>Evolution of structural diversity of trichothecenes, a family of toxins produced by plant pathogenic and entomopathogenic fungi.</title>
        <authorList>
            <person name="Proctor R.H."/>
            <person name="McCormick S.P."/>
            <person name="Kim H.S."/>
            <person name="Cardoza R.E."/>
            <person name="Stanley A.M."/>
            <person name="Lindo L."/>
            <person name="Kelly A."/>
            <person name="Brown D.W."/>
            <person name="Lee T."/>
            <person name="Vaughan M.M."/>
            <person name="Alexander N.J."/>
            <person name="Busman M."/>
            <person name="Gutierrez S."/>
        </authorList>
    </citation>
    <scope>NUCLEOTIDE SEQUENCE [LARGE SCALE GENOMIC DNA]</scope>
    <source>
        <strain evidence="2 3">IBT 40837</strain>
    </source>
</reference>
<name>A0A395NHJ1_TRIAR</name>
<evidence type="ECO:0000313" key="2">
    <source>
        <dbReference type="EMBL" id="RFU75307.1"/>
    </source>
</evidence>
<comment type="caution">
    <text evidence="2">The sequence shown here is derived from an EMBL/GenBank/DDBJ whole genome shotgun (WGS) entry which is preliminary data.</text>
</comment>
<dbReference type="Proteomes" id="UP000266272">
    <property type="component" value="Unassembled WGS sequence"/>
</dbReference>
<proteinExistence type="predicted"/>
<organism evidence="2 3">
    <name type="scientific">Trichoderma arundinaceum</name>
    <dbReference type="NCBI Taxonomy" id="490622"/>
    <lineage>
        <taxon>Eukaryota</taxon>
        <taxon>Fungi</taxon>
        <taxon>Dikarya</taxon>
        <taxon>Ascomycota</taxon>
        <taxon>Pezizomycotina</taxon>
        <taxon>Sordariomycetes</taxon>
        <taxon>Hypocreomycetidae</taxon>
        <taxon>Hypocreales</taxon>
        <taxon>Hypocreaceae</taxon>
        <taxon>Trichoderma</taxon>
    </lineage>
</organism>
<feature type="compositionally biased region" description="Acidic residues" evidence="1">
    <location>
        <begin position="37"/>
        <end position="60"/>
    </location>
</feature>
<evidence type="ECO:0000256" key="1">
    <source>
        <dbReference type="SAM" id="MobiDB-lite"/>
    </source>
</evidence>
<dbReference type="AlphaFoldDB" id="A0A395NHJ1"/>
<sequence length="66" mass="6772">MFRLSRGLRIPRSFATCGPASVPMLLFGESDGVPVAAEEDADAGDEGGEGEADDEADDEIGMGGRA</sequence>
<evidence type="ECO:0000313" key="3">
    <source>
        <dbReference type="Proteomes" id="UP000266272"/>
    </source>
</evidence>